<dbReference type="AlphaFoldDB" id="A0A1L8D4B6"/>
<dbReference type="STRING" id="661089.ciss_19450"/>
<evidence type="ECO:0000313" key="5">
    <source>
        <dbReference type="Proteomes" id="UP000187338"/>
    </source>
</evidence>
<reference evidence="5" key="1">
    <citation type="submission" date="2016-12" db="EMBL/GenBank/DDBJ databases">
        <title>Draft Genome Sequences od Carboxydothermus pertinax and islandicus, Hydrogenogenic Carboxydotrophic Bacteria.</title>
        <authorList>
            <person name="Fukuyama Y."/>
            <person name="Ohmae K."/>
            <person name="Yoneda Y."/>
            <person name="Yoshida T."/>
            <person name="Sako Y."/>
        </authorList>
    </citation>
    <scope>NUCLEOTIDE SEQUENCE [LARGE SCALE GENOMIC DNA]</scope>
    <source>
        <strain evidence="5">SET</strain>
    </source>
</reference>
<evidence type="ECO:0000313" key="4">
    <source>
        <dbReference type="EMBL" id="GAV26012.1"/>
    </source>
</evidence>
<organism evidence="4 5">
    <name type="scientific">Carboxydothermus islandicus</name>
    <dbReference type="NCBI Taxonomy" id="661089"/>
    <lineage>
        <taxon>Bacteria</taxon>
        <taxon>Bacillati</taxon>
        <taxon>Bacillota</taxon>
        <taxon>Clostridia</taxon>
        <taxon>Thermoanaerobacterales</taxon>
        <taxon>Thermoanaerobacteraceae</taxon>
        <taxon>Carboxydothermus</taxon>
    </lineage>
</organism>
<name>A0A1L8D4B6_9THEO</name>
<gene>
    <name evidence="4" type="ORF">ciss_19450</name>
</gene>
<dbReference type="InterPro" id="IPR031107">
    <property type="entry name" value="Small_HSP"/>
</dbReference>
<comment type="similarity">
    <text evidence="1 2">Belongs to the small heat shock protein (HSP20) family.</text>
</comment>
<dbReference type="RefSeq" id="WP_011345286.1">
    <property type="nucleotide sequence ID" value="NZ_BDJL01000125.1"/>
</dbReference>
<dbReference type="InterPro" id="IPR002068">
    <property type="entry name" value="A-crystallin/Hsp20_dom"/>
</dbReference>
<dbReference type="SUPFAM" id="SSF49764">
    <property type="entry name" value="HSP20-like chaperones"/>
    <property type="match status" value="1"/>
</dbReference>
<evidence type="ECO:0000256" key="1">
    <source>
        <dbReference type="PROSITE-ProRule" id="PRU00285"/>
    </source>
</evidence>
<dbReference type="InterPro" id="IPR008978">
    <property type="entry name" value="HSP20-like_chaperone"/>
</dbReference>
<protein>
    <submittedName>
        <fullName evidence="4">Heat-shock protein</fullName>
    </submittedName>
</protein>
<dbReference type="PANTHER" id="PTHR11527">
    <property type="entry name" value="HEAT-SHOCK PROTEIN 20 FAMILY MEMBER"/>
    <property type="match status" value="1"/>
</dbReference>
<dbReference type="CDD" id="cd06464">
    <property type="entry name" value="ACD_sHsps-like"/>
    <property type="match status" value="1"/>
</dbReference>
<feature type="domain" description="SHSP" evidence="3">
    <location>
        <begin position="25"/>
        <end position="137"/>
    </location>
</feature>
<proteinExistence type="inferred from homology"/>
<evidence type="ECO:0000259" key="3">
    <source>
        <dbReference type="PROSITE" id="PS01031"/>
    </source>
</evidence>
<evidence type="ECO:0000256" key="2">
    <source>
        <dbReference type="RuleBase" id="RU003616"/>
    </source>
</evidence>
<dbReference type="OrthoDB" id="9811615at2"/>
<dbReference type="EMBL" id="BDJL01000125">
    <property type="protein sequence ID" value="GAV26012.1"/>
    <property type="molecule type" value="Genomic_DNA"/>
</dbReference>
<dbReference type="Proteomes" id="UP000187338">
    <property type="component" value="Unassembled WGS sequence"/>
</dbReference>
<comment type="caution">
    <text evidence="4">The sequence shown here is derived from an EMBL/GenBank/DDBJ whole genome shotgun (WGS) entry which is preliminary data.</text>
</comment>
<keyword evidence="5" id="KW-1185">Reference proteome</keyword>
<accession>A0A1L8D4B6</accession>
<dbReference type="PROSITE" id="PS01031">
    <property type="entry name" value="SHSP"/>
    <property type="match status" value="1"/>
</dbReference>
<dbReference type="Pfam" id="PF00011">
    <property type="entry name" value="HSP20"/>
    <property type="match status" value="1"/>
</dbReference>
<dbReference type="Gene3D" id="2.60.40.790">
    <property type="match status" value="1"/>
</dbReference>
<sequence>MLMRFDPFKEIFDLNRWFAEAFTPINRSLSLPRVDILDNGDELLVKAELPGIEDKNQIELYVQNDYLIIKGQVQDETEAKTDRYYRKERFTGSFERVVYLPVEVEPAKATAEYKNGILNIKLKKAQGNPQGFKVDIN</sequence>